<evidence type="ECO:0000313" key="2">
    <source>
        <dbReference type="Proteomes" id="UP000542776"/>
    </source>
</evidence>
<comment type="caution">
    <text evidence="1">The sequence shown here is derived from an EMBL/GenBank/DDBJ whole genome shotgun (WGS) entry which is preliminary data.</text>
</comment>
<reference evidence="1 2" key="1">
    <citation type="submission" date="2020-08" db="EMBL/GenBank/DDBJ databases">
        <title>Genomic Encyclopedia of Type Strains, Phase IV (KMG-IV): sequencing the most valuable type-strain genomes for metagenomic binning, comparative biology and taxonomic classification.</title>
        <authorList>
            <person name="Goeker M."/>
        </authorList>
    </citation>
    <scope>NUCLEOTIDE SEQUENCE [LARGE SCALE GENOMIC DNA]</scope>
    <source>
        <strain evidence="1 2">DSM 102238</strain>
    </source>
</reference>
<accession>A0A7W6H8Q5</accession>
<dbReference type="Pfam" id="PF10741">
    <property type="entry name" value="T2SSM_b"/>
    <property type="match status" value="1"/>
</dbReference>
<evidence type="ECO:0000313" key="1">
    <source>
        <dbReference type="EMBL" id="MBB4000656.1"/>
    </source>
</evidence>
<organism evidence="1 2">
    <name type="scientific">Aureimonas pseudogalii</name>
    <dbReference type="NCBI Taxonomy" id="1744844"/>
    <lineage>
        <taxon>Bacteria</taxon>
        <taxon>Pseudomonadati</taxon>
        <taxon>Pseudomonadota</taxon>
        <taxon>Alphaproteobacteria</taxon>
        <taxon>Hyphomicrobiales</taxon>
        <taxon>Aurantimonadaceae</taxon>
        <taxon>Aureimonas</taxon>
    </lineage>
</organism>
<dbReference type="AlphaFoldDB" id="A0A7W6H8Q5"/>
<dbReference type="InterPro" id="IPR034756">
    <property type="entry name" value="T2SSM_b"/>
</dbReference>
<dbReference type="Proteomes" id="UP000542776">
    <property type="component" value="Unassembled WGS sequence"/>
</dbReference>
<dbReference type="EMBL" id="JACIEK010000025">
    <property type="protein sequence ID" value="MBB4000656.1"/>
    <property type="molecule type" value="Genomic_DNA"/>
</dbReference>
<gene>
    <name evidence="1" type="ORF">GGR04_004536</name>
</gene>
<name>A0A7W6H8Q5_9HYPH</name>
<protein>
    <submittedName>
        <fullName evidence="1">Uncharacterized protein</fullName>
    </submittedName>
</protein>
<keyword evidence="2" id="KW-1185">Reference proteome</keyword>
<sequence length="148" mass="15527">MERWFEDREALSTSRALHERTARRDGRVAAVAALSSKPGAPFFSADDEAGAIVALQARIEAAAPVGAMRIDAVQPLSRASSPSAPIAISFGFTATDGALHAFLSDIETRAPFLDVDELAVRSAPDDDGRILLSGTATLSAVPLIRKGP</sequence>
<proteinExistence type="predicted"/>
<dbReference type="NCBIfam" id="NF040576">
    <property type="entry name" value="T2SS_GspM_XpsM"/>
    <property type="match status" value="1"/>
</dbReference>